<dbReference type="InterPro" id="IPR002826">
    <property type="entry name" value="MptE-like"/>
</dbReference>
<evidence type="ECO:0000259" key="2">
    <source>
        <dbReference type="Pfam" id="PF01973"/>
    </source>
</evidence>
<proteinExistence type="predicted"/>
<feature type="domain" description="6-hydroxymethylpterin diphosphokinase MptE-like" evidence="2">
    <location>
        <begin position="42"/>
        <end position="179"/>
    </location>
</feature>
<feature type="coiled-coil region" evidence="1">
    <location>
        <begin position="407"/>
        <end position="439"/>
    </location>
</feature>
<evidence type="ECO:0000313" key="3">
    <source>
        <dbReference type="EMBL" id="KKL55924.1"/>
    </source>
</evidence>
<dbReference type="PANTHER" id="PTHR41786">
    <property type="entry name" value="MOTILITY ACCESSORY FACTOR MAF"/>
    <property type="match status" value="1"/>
</dbReference>
<reference evidence="3" key="1">
    <citation type="journal article" date="2015" name="Nature">
        <title>Complex archaea that bridge the gap between prokaryotes and eukaryotes.</title>
        <authorList>
            <person name="Spang A."/>
            <person name="Saw J.H."/>
            <person name="Jorgensen S.L."/>
            <person name="Zaremba-Niedzwiedzka K."/>
            <person name="Martijn J."/>
            <person name="Lind A.E."/>
            <person name="van Eijk R."/>
            <person name="Schleper C."/>
            <person name="Guy L."/>
            <person name="Ettema T.J."/>
        </authorList>
    </citation>
    <scope>NUCLEOTIDE SEQUENCE</scope>
</reference>
<organism evidence="3">
    <name type="scientific">marine sediment metagenome</name>
    <dbReference type="NCBI Taxonomy" id="412755"/>
    <lineage>
        <taxon>unclassified sequences</taxon>
        <taxon>metagenomes</taxon>
        <taxon>ecological metagenomes</taxon>
    </lineage>
</organism>
<keyword evidence="1" id="KW-0175">Coiled coil</keyword>
<sequence length="481" mass="55330">MIEKVNSDEAARLMSEQYNVATRTKHMMDEVKFSFYNHYNLIRAFKTGRAVDMADISKTKEESILLIASGPSLDEALPLLKNWKGDIMTSTSQATTCIYWGKEPKYIVALDPDSNNAELKADTWKNRESILILHPAVTPNLISFWKGPMYLFRKLQPQTPFYDNAQKVGYSTLGKTDKNAEGADLGAKHLGDGSEILIKAQIPMLACVLAAQICIAKQLGYRRLFLLGADLGYPGGQSRFTQWDYIKKWIEKKAYAVEKEHQGSDPVIETETGILSTKMMIFYAHQVVTAWRITETDIVTSSKDGIIRVFPYAPFEKILQKQGKNVKGSNKKNIIRISEEYLAKQNIYFLYIGKGIMPHEFKDPLHEIPRMLGKVKEAMKVQGKEKDLDINANMRRIKRLFKKVARIEEYKEIYKKEEIKEETEEKQFIKDIKEIAEEEPRGKVPEERLERSPGIMLVGIRVIKKYIKELKEMIISEMRKK</sequence>
<dbReference type="EMBL" id="LAZR01030664">
    <property type="protein sequence ID" value="KKL55924.1"/>
    <property type="molecule type" value="Genomic_DNA"/>
</dbReference>
<gene>
    <name evidence="3" type="ORF">LCGC14_2250570</name>
</gene>
<dbReference type="PANTHER" id="PTHR41786:SF1">
    <property type="entry name" value="6-HYDROXYMETHYLPTERIN DIPHOSPHOKINASE MPTE-LIKE DOMAIN-CONTAINING PROTEIN"/>
    <property type="match status" value="1"/>
</dbReference>
<dbReference type="Pfam" id="PF01973">
    <property type="entry name" value="MptE-like"/>
    <property type="match status" value="1"/>
</dbReference>
<dbReference type="AlphaFoldDB" id="A0A0F9D321"/>
<evidence type="ECO:0000256" key="1">
    <source>
        <dbReference type="SAM" id="Coils"/>
    </source>
</evidence>
<comment type="caution">
    <text evidence="3">The sequence shown here is derived from an EMBL/GenBank/DDBJ whole genome shotgun (WGS) entry which is preliminary data.</text>
</comment>
<accession>A0A0F9D321</accession>
<protein>
    <recommendedName>
        <fullName evidence="2">6-hydroxymethylpterin diphosphokinase MptE-like domain-containing protein</fullName>
    </recommendedName>
</protein>
<name>A0A0F9D321_9ZZZZ</name>